<evidence type="ECO:0000256" key="1">
    <source>
        <dbReference type="SAM" id="Phobius"/>
    </source>
</evidence>
<dbReference type="Gene3D" id="2.20.70.10">
    <property type="match status" value="1"/>
</dbReference>
<dbReference type="EMBL" id="JH993039">
    <property type="protein sequence ID" value="EKX39527.1"/>
    <property type="molecule type" value="Genomic_DNA"/>
</dbReference>
<accession>L1ITT7</accession>
<feature type="transmembrane region" description="Helical" evidence="1">
    <location>
        <begin position="60"/>
        <end position="81"/>
    </location>
</feature>
<feature type="domain" description="WW" evidence="2">
    <location>
        <begin position="10"/>
        <end position="34"/>
    </location>
</feature>
<dbReference type="Pfam" id="PF00397">
    <property type="entry name" value="WW"/>
    <property type="match status" value="1"/>
</dbReference>
<reference evidence="5" key="2">
    <citation type="submission" date="2012-11" db="EMBL/GenBank/DDBJ databases">
        <authorList>
            <person name="Kuo A."/>
            <person name="Curtis B.A."/>
            <person name="Tanifuji G."/>
            <person name="Burki F."/>
            <person name="Gruber A."/>
            <person name="Irimia M."/>
            <person name="Maruyama S."/>
            <person name="Arias M.C."/>
            <person name="Ball S.G."/>
            <person name="Gile G.H."/>
            <person name="Hirakawa Y."/>
            <person name="Hopkins J.F."/>
            <person name="Rensing S.A."/>
            <person name="Schmutz J."/>
            <person name="Symeonidi A."/>
            <person name="Elias M."/>
            <person name="Eveleigh R.J."/>
            <person name="Herman E.K."/>
            <person name="Klute M.J."/>
            <person name="Nakayama T."/>
            <person name="Obornik M."/>
            <person name="Reyes-Prieto A."/>
            <person name="Armbrust E.V."/>
            <person name="Aves S.J."/>
            <person name="Beiko R.G."/>
            <person name="Coutinho P."/>
            <person name="Dacks J.B."/>
            <person name="Durnford D.G."/>
            <person name="Fast N.M."/>
            <person name="Green B.R."/>
            <person name="Grisdale C."/>
            <person name="Hempe F."/>
            <person name="Henrissat B."/>
            <person name="Hoppner M.P."/>
            <person name="Ishida K.-I."/>
            <person name="Kim E."/>
            <person name="Koreny L."/>
            <person name="Kroth P.G."/>
            <person name="Liu Y."/>
            <person name="Malik S.-B."/>
            <person name="Maier U.G."/>
            <person name="McRose D."/>
            <person name="Mock T."/>
            <person name="Neilson J.A."/>
            <person name="Onodera N.T."/>
            <person name="Poole A.M."/>
            <person name="Pritham E.J."/>
            <person name="Richards T.A."/>
            <person name="Rocap G."/>
            <person name="Roy S.W."/>
            <person name="Sarai C."/>
            <person name="Schaack S."/>
            <person name="Shirato S."/>
            <person name="Slamovits C.H."/>
            <person name="Spencer D.F."/>
            <person name="Suzuki S."/>
            <person name="Worden A.Z."/>
            <person name="Zauner S."/>
            <person name="Barry K."/>
            <person name="Bell C."/>
            <person name="Bharti A.K."/>
            <person name="Crow J.A."/>
            <person name="Grimwood J."/>
            <person name="Kramer R."/>
            <person name="Lindquist E."/>
            <person name="Lucas S."/>
            <person name="Salamov A."/>
            <person name="McFadden G.I."/>
            <person name="Lane C.E."/>
            <person name="Keeling P.J."/>
            <person name="Gray M.W."/>
            <person name="Grigoriev I.V."/>
            <person name="Archibald J.M."/>
        </authorList>
    </citation>
    <scope>NUCLEOTIDE SEQUENCE</scope>
    <source>
        <strain evidence="5">CCMP2712</strain>
    </source>
</reference>
<organism evidence="3">
    <name type="scientific">Guillardia theta (strain CCMP2712)</name>
    <name type="common">Cryptophyte</name>
    <dbReference type="NCBI Taxonomy" id="905079"/>
    <lineage>
        <taxon>Eukaryota</taxon>
        <taxon>Cryptophyceae</taxon>
        <taxon>Pyrenomonadales</taxon>
        <taxon>Geminigeraceae</taxon>
        <taxon>Guillardia</taxon>
    </lineage>
</organism>
<reference evidence="4" key="3">
    <citation type="submission" date="2016-03" db="UniProtKB">
        <authorList>
            <consortium name="EnsemblProtists"/>
        </authorList>
    </citation>
    <scope>IDENTIFICATION</scope>
</reference>
<dbReference type="GeneID" id="17296240"/>
<evidence type="ECO:0000313" key="5">
    <source>
        <dbReference type="Proteomes" id="UP000011087"/>
    </source>
</evidence>
<keyword evidence="5" id="KW-1185">Reference proteome</keyword>
<dbReference type="PaxDb" id="55529-EKX39527"/>
<name>L1ITT7_GUITC</name>
<dbReference type="OrthoDB" id="195748at2759"/>
<evidence type="ECO:0000313" key="3">
    <source>
        <dbReference type="EMBL" id="EKX39527.1"/>
    </source>
</evidence>
<keyword evidence="1" id="KW-0472">Membrane</keyword>
<evidence type="ECO:0000259" key="2">
    <source>
        <dbReference type="Pfam" id="PF00397"/>
    </source>
</evidence>
<dbReference type="Proteomes" id="UP000011087">
    <property type="component" value="Unassembled WGS sequence"/>
</dbReference>
<dbReference type="KEGG" id="gtt:GUITHDRAFT_114494"/>
<evidence type="ECO:0000313" key="4">
    <source>
        <dbReference type="EnsemblProtists" id="EKX39527"/>
    </source>
</evidence>
<protein>
    <recommendedName>
        <fullName evidence="2">WW domain-containing protein</fullName>
    </recommendedName>
</protein>
<dbReference type="InterPro" id="IPR036020">
    <property type="entry name" value="WW_dom_sf"/>
</dbReference>
<reference evidence="3 5" key="1">
    <citation type="journal article" date="2012" name="Nature">
        <title>Algal genomes reveal evolutionary mosaicism and the fate of nucleomorphs.</title>
        <authorList>
            <consortium name="DOE Joint Genome Institute"/>
            <person name="Curtis B.A."/>
            <person name="Tanifuji G."/>
            <person name="Burki F."/>
            <person name="Gruber A."/>
            <person name="Irimia M."/>
            <person name="Maruyama S."/>
            <person name="Arias M.C."/>
            <person name="Ball S.G."/>
            <person name="Gile G.H."/>
            <person name="Hirakawa Y."/>
            <person name="Hopkins J.F."/>
            <person name="Kuo A."/>
            <person name="Rensing S.A."/>
            <person name="Schmutz J."/>
            <person name="Symeonidi A."/>
            <person name="Elias M."/>
            <person name="Eveleigh R.J."/>
            <person name="Herman E.K."/>
            <person name="Klute M.J."/>
            <person name="Nakayama T."/>
            <person name="Obornik M."/>
            <person name="Reyes-Prieto A."/>
            <person name="Armbrust E.V."/>
            <person name="Aves S.J."/>
            <person name="Beiko R.G."/>
            <person name="Coutinho P."/>
            <person name="Dacks J.B."/>
            <person name="Durnford D.G."/>
            <person name="Fast N.M."/>
            <person name="Green B.R."/>
            <person name="Grisdale C.J."/>
            <person name="Hempel F."/>
            <person name="Henrissat B."/>
            <person name="Hoppner M.P."/>
            <person name="Ishida K."/>
            <person name="Kim E."/>
            <person name="Koreny L."/>
            <person name="Kroth P.G."/>
            <person name="Liu Y."/>
            <person name="Malik S.B."/>
            <person name="Maier U.G."/>
            <person name="McRose D."/>
            <person name="Mock T."/>
            <person name="Neilson J.A."/>
            <person name="Onodera N.T."/>
            <person name="Poole A.M."/>
            <person name="Pritham E.J."/>
            <person name="Richards T.A."/>
            <person name="Rocap G."/>
            <person name="Roy S.W."/>
            <person name="Sarai C."/>
            <person name="Schaack S."/>
            <person name="Shirato S."/>
            <person name="Slamovits C.H."/>
            <person name="Spencer D.F."/>
            <person name="Suzuki S."/>
            <person name="Worden A.Z."/>
            <person name="Zauner S."/>
            <person name="Barry K."/>
            <person name="Bell C."/>
            <person name="Bharti A.K."/>
            <person name="Crow J.A."/>
            <person name="Grimwood J."/>
            <person name="Kramer R."/>
            <person name="Lindquist E."/>
            <person name="Lucas S."/>
            <person name="Salamov A."/>
            <person name="McFadden G.I."/>
            <person name="Lane C.E."/>
            <person name="Keeling P.J."/>
            <person name="Gray M.W."/>
            <person name="Grigoriev I.V."/>
            <person name="Archibald J.M."/>
        </authorList>
    </citation>
    <scope>NUCLEOTIDE SEQUENCE</scope>
    <source>
        <strain evidence="3 5">CCMP2712</strain>
    </source>
</reference>
<dbReference type="HOGENOM" id="CLU_2563279_0_0_1"/>
<dbReference type="EnsemblProtists" id="EKX39527">
    <property type="protein sequence ID" value="EKX39527"/>
    <property type="gene ID" value="GUITHDRAFT_114494"/>
</dbReference>
<dbReference type="RefSeq" id="XP_005826507.1">
    <property type="nucleotide sequence ID" value="XM_005826450.1"/>
</dbReference>
<dbReference type="InterPro" id="IPR001202">
    <property type="entry name" value="WW_dom"/>
</dbReference>
<keyword evidence="1" id="KW-0812">Transmembrane</keyword>
<sequence length="82" mass="9044">MSKDVTNIEDPWTAVSDPKTGGTYYWNRLTNETTMVGEAKPLGMYRNGPPQQSQESFGGMLINSLAIGAGITVAFSFVRFFF</sequence>
<proteinExistence type="predicted"/>
<keyword evidence="1" id="KW-1133">Transmembrane helix</keyword>
<dbReference type="SUPFAM" id="SSF51045">
    <property type="entry name" value="WW domain"/>
    <property type="match status" value="1"/>
</dbReference>
<gene>
    <name evidence="3" type="ORF">GUITHDRAFT_114494</name>
</gene>
<dbReference type="AlphaFoldDB" id="L1ITT7"/>